<dbReference type="Gene3D" id="3.40.50.10440">
    <property type="entry name" value="Dihydroxyacetone kinase, domain 1"/>
    <property type="match status" value="1"/>
</dbReference>
<evidence type="ECO:0000256" key="9">
    <source>
        <dbReference type="ARBA" id="ARBA00047974"/>
    </source>
</evidence>
<dbReference type="SUPFAM" id="SSF101473">
    <property type="entry name" value="DhaL-like"/>
    <property type="match status" value="1"/>
</dbReference>
<dbReference type="PANTHER" id="PTHR28629">
    <property type="entry name" value="TRIOKINASE/FMN CYCLASE"/>
    <property type="match status" value="1"/>
</dbReference>
<feature type="binding site" evidence="12">
    <location>
        <begin position="52"/>
        <end position="55"/>
    </location>
    <ligand>
        <name>substrate</name>
    </ligand>
</feature>
<organism evidence="15 16">
    <name type="scientific">Lachancea dasiensis</name>
    <dbReference type="NCBI Taxonomy" id="1072105"/>
    <lineage>
        <taxon>Eukaryota</taxon>
        <taxon>Fungi</taxon>
        <taxon>Dikarya</taxon>
        <taxon>Ascomycota</taxon>
        <taxon>Saccharomycotina</taxon>
        <taxon>Saccharomycetes</taxon>
        <taxon>Saccharomycetales</taxon>
        <taxon>Saccharomycetaceae</taxon>
        <taxon>Lachancea</taxon>
    </lineage>
</organism>
<dbReference type="Pfam" id="PF02733">
    <property type="entry name" value="Dak1"/>
    <property type="match status" value="1"/>
</dbReference>
<dbReference type="GO" id="GO:0005524">
    <property type="term" value="F:ATP binding"/>
    <property type="evidence" value="ECO:0007669"/>
    <property type="project" value="UniProtKB-KW"/>
</dbReference>
<dbReference type="GO" id="GO:0061610">
    <property type="term" value="P:glycerol to glycerone phosphate metabolic process"/>
    <property type="evidence" value="ECO:0007669"/>
    <property type="project" value="EnsemblFungi"/>
</dbReference>
<dbReference type="GO" id="GO:0050354">
    <property type="term" value="F:triokinase activity"/>
    <property type="evidence" value="ECO:0007669"/>
    <property type="project" value="UniProtKB-EC"/>
</dbReference>
<evidence type="ECO:0000256" key="6">
    <source>
        <dbReference type="ARBA" id="ARBA00022777"/>
    </source>
</evidence>
<dbReference type="Pfam" id="PF02734">
    <property type="entry name" value="Dak2"/>
    <property type="match status" value="1"/>
</dbReference>
<evidence type="ECO:0000256" key="7">
    <source>
        <dbReference type="ARBA" id="ARBA00022798"/>
    </source>
</evidence>
<protein>
    <submittedName>
        <fullName evidence="15">LADA_0H14752g1_1</fullName>
    </submittedName>
</protein>
<comment type="pathway">
    <text evidence="2">Polyol metabolism; glycerol fermentation; glycerone phosphate from glycerol (oxidative route): step 2/2.</text>
</comment>
<name>A0A1G4K4R2_9SACH</name>
<dbReference type="FunFam" id="3.40.50.10440:FF:000001">
    <property type="entry name" value="Dihydroxyacetone kinase, DhaK subunit"/>
    <property type="match status" value="1"/>
</dbReference>
<comment type="catalytic activity">
    <reaction evidence="10">
        <text>dihydroxyacetone + ATP = dihydroxyacetone phosphate + ADP + H(+)</text>
        <dbReference type="Rhea" id="RHEA:15773"/>
        <dbReference type="ChEBI" id="CHEBI:15378"/>
        <dbReference type="ChEBI" id="CHEBI:16016"/>
        <dbReference type="ChEBI" id="CHEBI:30616"/>
        <dbReference type="ChEBI" id="CHEBI:57642"/>
        <dbReference type="ChEBI" id="CHEBI:456216"/>
        <dbReference type="EC" id="2.7.1.29"/>
    </reaction>
</comment>
<dbReference type="Proteomes" id="UP000190274">
    <property type="component" value="Chromosome H"/>
</dbReference>
<evidence type="ECO:0000256" key="11">
    <source>
        <dbReference type="PIRSR" id="PIRSR612734-1"/>
    </source>
</evidence>
<dbReference type="SUPFAM" id="SSF82549">
    <property type="entry name" value="DAK1/DegV-like"/>
    <property type="match status" value="1"/>
</dbReference>
<dbReference type="AlphaFoldDB" id="A0A1G4K4R2"/>
<dbReference type="InterPro" id="IPR004006">
    <property type="entry name" value="DhaK_dom"/>
</dbReference>
<evidence type="ECO:0000256" key="5">
    <source>
        <dbReference type="ARBA" id="ARBA00022741"/>
    </source>
</evidence>
<feature type="domain" description="DhaK" evidence="14">
    <location>
        <begin position="8"/>
        <end position="354"/>
    </location>
</feature>
<dbReference type="Gene3D" id="3.30.1180.20">
    <property type="entry name" value="Dihydroxyacetone kinase, domain 2"/>
    <property type="match status" value="1"/>
</dbReference>
<keyword evidence="6" id="KW-0418">Kinase</keyword>
<dbReference type="GO" id="GO:0004371">
    <property type="term" value="F:glycerone kinase activity"/>
    <property type="evidence" value="ECO:0007669"/>
    <property type="project" value="UniProtKB-EC"/>
</dbReference>
<keyword evidence="8" id="KW-0067">ATP-binding</keyword>
<dbReference type="GO" id="GO:0019588">
    <property type="term" value="P:anaerobic glycerol catabolic process"/>
    <property type="evidence" value="ECO:0007669"/>
    <property type="project" value="UniProtKB-UniPathway"/>
</dbReference>
<keyword evidence="5" id="KW-0547">Nucleotide-binding</keyword>
<dbReference type="PANTHER" id="PTHR28629:SF14">
    <property type="entry name" value="DIHYDROXYACETONE KINASE 1"/>
    <property type="match status" value="1"/>
</dbReference>
<feature type="domain" description="DhaL" evidence="13">
    <location>
        <begin position="387"/>
        <end position="583"/>
    </location>
</feature>
<dbReference type="UniPathway" id="UPA00617">
    <property type="reaction ID" value="UER00669"/>
</dbReference>
<comment type="function">
    <text evidence="1">Catalyzes both the phosphorylation of dihydroxyacetone and of glyceraldehyde.</text>
</comment>
<evidence type="ECO:0000313" key="15">
    <source>
        <dbReference type="EMBL" id="SCU98690.1"/>
    </source>
</evidence>
<feature type="binding site" evidence="12">
    <location>
        <position position="104"/>
    </location>
    <ligand>
        <name>substrate</name>
    </ligand>
</feature>
<feature type="active site" description="Tele-hemiaminal-histidine intermediate" evidence="11">
    <location>
        <position position="221"/>
    </location>
</feature>
<evidence type="ECO:0000256" key="8">
    <source>
        <dbReference type="ARBA" id="ARBA00022840"/>
    </source>
</evidence>
<dbReference type="FunFam" id="3.30.1180.20:FF:000001">
    <property type="entry name" value="Dihydroxyacetone kinase 1"/>
    <property type="match status" value="1"/>
</dbReference>
<dbReference type="InterPro" id="IPR050861">
    <property type="entry name" value="Dihydroxyacetone_Kinase"/>
</dbReference>
<dbReference type="EMBL" id="LT598461">
    <property type="protein sequence ID" value="SCU98690.1"/>
    <property type="molecule type" value="Genomic_DNA"/>
</dbReference>
<evidence type="ECO:0000256" key="1">
    <source>
        <dbReference type="ARBA" id="ARBA00003264"/>
    </source>
</evidence>
<keyword evidence="4" id="KW-0808">Transferase</keyword>
<evidence type="ECO:0000259" key="14">
    <source>
        <dbReference type="PROSITE" id="PS51481"/>
    </source>
</evidence>
<keyword evidence="7" id="KW-0319">Glycerol metabolism</keyword>
<dbReference type="InterPro" id="IPR012734">
    <property type="entry name" value="DhaK_ATP"/>
</dbReference>
<sequence length="585" mass="62220">MPSVKSFEVSEPLDTSLKGFALANPQLTFVEQERVFVRKTDATKIALVSGGGCGHEPTHAGFVGEGMLGGAVCGDIFASPSTKQILNGIKLLSKQSSGVLLVVKNYTGDVLHFGLAAERARALGINCKVAVVGDDVAVGRAKGGFVGRRALAGTVLVHKITGAFADAFSDKHGLDGTARVADIVTSNLVTIGASLDHCKVPGRKFETELNENKMELGMGVHNEPGVKVLEPVPSTDELIEKDMLPKLLDPKDKDRHFVEFAKDDNVVLLINNLGGVSNFVISAVAAKTTEVLKKTYNITPVQTITGTLMTSFDMDGFSITLLNASRASKQLHQEFSEVDCVLSLLRAPTDAPGWPNISHDDAKSPEIDESLLKEDIKVKPAGKFDFDHFAKMMKSGADQLIKSEPHITKLDSQVGDGDCGYTLVAGAKGITDNLAGLDKTYLSQALAQISDHIESSMGGTSGGLYSIMISGLSHGLIQTCKDKDDQVDAKILSKAFEIALETLYKYTRARPGDSTLVDALEPFVKEFSASNDFAKAIEAADKGATSTGSIEAKFGRASYVSDSSEIPDPGALGFVEFLKGVQNGY</sequence>
<comment type="similarity">
    <text evidence="3">Belongs to the dihydroxyacetone kinase (DAK) family.</text>
</comment>
<dbReference type="Gene3D" id="1.25.40.340">
    <property type="match status" value="1"/>
</dbReference>
<dbReference type="InterPro" id="IPR036117">
    <property type="entry name" value="DhaL_dom_sf"/>
</dbReference>
<evidence type="ECO:0000256" key="4">
    <source>
        <dbReference type="ARBA" id="ARBA00022679"/>
    </source>
</evidence>
<dbReference type="STRING" id="1266660.A0A1G4K4R2"/>
<dbReference type="GO" id="GO:0005829">
    <property type="term" value="C:cytosol"/>
    <property type="evidence" value="ECO:0007669"/>
    <property type="project" value="TreeGrafter"/>
</dbReference>
<evidence type="ECO:0000256" key="2">
    <source>
        <dbReference type="ARBA" id="ARBA00004778"/>
    </source>
</evidence>
<dbReference type="PROSITE" id="PS51481">
    <property type="entry name" value="DHAK"/>
    <property type="match status" value="1"/>
</dbReference>
<dbReference type="PROSITE" id="PS51480">
    <property type="entry name" value="DHAL"/>
    <property type="match status" value="1"/>
</dbReference>
<dbReference type="OrthoDB" id="1724672at2759"/>
<gene>
    <name evidence="15" type="ORF">LADA_0H14752G</name>
</gene>
<dbReference type="FunFam" id="1.25.40.340:FF:000001">
    <property type="entry name" value="Dihydroxyacetone kinase 1"/>
    <property type="match status" value="1"/>
</dbReference>
<evidence type="ECO:0000313" key="16">
    <source>
        <dbReference type="Proteomes" id="UP000190274"/>
    </source>
</evidence>
<evidence type="ECO:0000256" key="3">
    <source>
        <dbReference type="ARBA" id="ARBA00008757"/>
    </source>
</evidence>
<dbReference type="NCBIfam" id="TIGR02361">
    <property type="entry name" value="dak_ATP"/>
    <property type="match status" value="1"/>
</dbReference>
<evidence type="ECO:0000259" key="13">
    <source>
        <dbReference type="PROSITE" id="PS51480"/>
    </source>
</evidence>
<evidence type="ECO:0000256" key="12">
    <source>
        <dbReference type="PIRSR" id="PIRSR612734-2"/>
    </source>
</evidence>
<keyword evidence="16" id="KW-1185">Reference proteome</keyword>
<dbReference type="InterPro" id="IPR004007">
    <property type="entry name" value="DhaL_dom"/>
</dbReference>
<reference evidence="15 16" key="1">
    <citation type="submission" date="2016-03" db="EMBL/GenBank/DDBJ databases">
        <authorList>
            <person name="Devillers H."/>
        </authorList>
    </citation>
    <scope>NUCLEOTIDE SEQUENCE [LARGE SCALE GENOMIC DNA]</scope>
    <source>
        <strain evidence="15">CBS 10888</strain>
    </source>
</reference>
<comment type="catalytic activity">
    <reaction evidence="9">
        <text>D-glyceraldehyde + ATP = D-glyceraldehyde 3-phosphate + ADP + H(+)</text>
        <dbReference type="Rhea" id="RHEA:13941"/>
        <dbReference type="ChEBI" id="CHEBI:15378"/>
        <dbReference type="ChEBI" id="CHEBI:17378"/>
        <dbReference type="ChEBI" id="CHEBI:30616"/>
        <dbReference type="ChEBI" id="CHEBI:59776"/>
        <dbReference type="ChEBI" id="CHEBI:456216"/>
        <dbReference type="EC" id="2.7.1.28"/>
    </reaction>
</comment>
<feature type="binding site" evidence="12">
    <location>
        <position position="109"/>
    </location>
    <ligand>
        <name>substrate</name>
    </ligand>
</feature>
<accession>A0A1G4K4R2</accession>
<dbReference type="SMART" id="SM01120">
    <property type="entry name" value="Dak2"/>
    <property type="match status" value="1"/>
</dbReference>
<proteinExistence type="inferred from homology"/>
<evidence type="ECO:0000256" key="10">
    <source>
        <dbReference type="ARBA" id="ARBA00048898"/>
    </source>
</evidence>